<gene>
    <name evidence="2" type="ORF">SAMN05421810_104475</name>
</gene>
<dbReference type="InterPro" id="IPR012349">
    <property type="entry name" value="Split_barrel_FMN-bd"/>
</dbReference>
<evidence type="ECO:0000313" key="3">
    <source>
        <dbReference type="Proteomes" id="UP000198727"/>
    </source>
</evidence>
<dbReference type="SUPFAM" id="SSF50475">
    <property type="entry name" value="FMN-binding split barrel"/>
    <property type="match status" value="1"/>
</dbReference>
<proteinExistence type="predicted"/>
<dbReference type="Proteomes" id="UP000198727">
    <property type="component" value="Unassembled WGS sequence"/>
</dbReference>
<dbReference type="GO" id="GO:0070967">
    <property type="term" value="F:coenzyme F420 binding"/>
    <property type="evidence" value="ECO:0007669"/>
    <property type="project" value="TreeGrafter"/>
</dbReference>
<accession>A0A1I5VQU2</accession>
<reference evidence="3" key="1">
    <citation type="submission" date="2016-10" db="EMBL/GenBank/DDBJ databases">
        <authorList>
            <person name="Varghese N."/>
            <person name="Submissions S."/>
        </authorList>
    </citation>
    <scope>NUCLEOTIDE SEQUENCE [LARGE SCALE GENOMIC DNA]</scope>
    <source>
        <strain evidence="3">CGMCC 4.5579</strain>
    </source>
</reference>
<dbReference type="GO" id="GO:0016627">
    <property type="term" value="F:oxidoreductase activity, acting on the CH-CH group of donors"/>
    <property type="evidence" value="ECO:0007669"/>
    <property type="project" value="TreeGrafter"/>
</dbReference>
<dbReference type="Gene3D" id="2.30.110.10">
    <property type="entry name" value="Electron Transport, Fmn-binding Protein, Chain A"/>
    <property type="match status" value="1"/>
</dbReference>
<dbReference type="GO" id="GO:0005829">
    <property type="term" value="C:cytosol"/>
    <property type="evidence" value="ECO:0007669"/>
    <property type="project" value="TreeGrafter"/>
</dbReference>
<keyword evidence="3" id="KW-1185">Reference proteome</keyword>
<evidence type="ECO:0000256" key="1">
    <source>
        <dbReference type="ARBA" id="ARBA00023002"/>
    </source>
</evidence>
<keyword evidence="1" id="KW-0560">Oxidoreductase</keyword>
<dbReference type="EMBL" id="FOWW01000004">
    <property type="protein sequence ID" value="SFQ09820.1"/>
    <property type="molecule type" value="Genomic_DNA"/>
</dbReference>
<dbReference type="PANTHER" id="PTHR35176:SF6">
    <property type="entry name" value="HEME OXYGENASE HI_0854-RELATED"/>
    <property type="match status" value="1"/>
</dbReference>
<dbReference type="AlphaFoldDB" id="A0A1I5VQU2"/>
<protein>
    <recommendedName>
        <fullName evidence="4">Pyridoxamine 5'-phosphate oxidase</fullName>
    </recommendedName>
</protein>
<organism evidence="2 3">
    <name type="scientific">Amycolatopsis arida</name>
    <dbReference type="NCBI Taxonomy" id="587909"/>
    <lineage>
        <taxon>Bacteria</taxon>
        <taxon>Bacillati</taxon>
        <taxon>Actinomycetota</taxon>
        <taxon>Actinomycetes</taxon>
        <taxon>Pseudonocardiales</taxon>
        <taxon>Pseudonocardiaceae</taxon>
        <taxon>Amycolatopsis</taxon>
    </lineage>
</organism>
<evidence type="ECO:0008006" key="4">
    <source>
        <dbReference type="Google" id="ProtNLM"/>
    </source>
</evidence>
<dbReference type="STRING" id="587909.SAMN05421810_104475"/>
<dbReference type="PANTHER" id="PTHR35176">
    <property type="entry name" value="HEME OXYGENASE HI_0854-RELATED"/>
    <property type="match status" value="1"/>
</dbReference>
<dbReference type="RefSeq" id="WP_341770877.1">
    <property type="nucleotide sequence ID" value="NZ_FOWW01000004.1"/>
</dbReference>
<dbReference type="InterPro" id="IPR052019">
    <property type="entry name" value="F420H2_bilvrd_red/Heme_oxyg"/>
</dbReference>
<sequence length="132" mass="14165">MLATLRRDGAPRVSGSEVDFRGPDLCIGSMLDARKARDLRRDGRCALHANPGGGMGEEGDAKLAAVAVEVTDPDEVRRALGDQPAHLFRLDLTEAVVTSVEGNTLVVRAWHPGGPEVRYERPDNGPVVRVDA</sequence>
<evidence type="ECO:0000313" key="2">
    <source>
        <dbReference type="EMBL" id="SFQ09820.1"/>
    </source>
</evidence>
<name>A0A1I5VQU2_9PSEU</name>